<evidence type="ECO:0000259" key="2">
    <source>
        <dbReference type="Pfam" id="PF00171"/>
    </source>
</evidence>
<evidence type="ECO:0000256" key="1">
    <source>
        <dbReference type="ARBA" id="ARBA00023002"/>
    </source>
</evidence>
<feature type="domain" description="Aldehyde dehydrogenase" evidence="2">
    <location>
        <begin position="2"/>
        <end position="415"/>
    </location>
</feature>
<reference evidence="3 4" key="1">
    <citation type="submission" date="2019-12" db="EMBL/GenBank/DDBJ databases">
        <title>The draft genomic sequence of strain Chitinophaga oryziterrae JCM 16595.</title>
        <authorList>
            <person name="Zhang X."/>
        </authorList>
    </citation>
    <scope>NUCLEOTIDE SEQUENCE [LARGE SCALE GENOMIC DNA]</scope>
    <source>
        <strain evidence="3 4">JCM 16595</strain>
    </source>
</reference>
<dbReference type="OrthoDB" id="9770537at2"/>
<dbReference type="Proteomes" id="UP000468388">
    <property type="component" value="Unassembled WGS sequence"/>
</dbReference>
<keyword evidence="4" id="KW-1185">Reference proteome</keyword>
<dbReference type="CDD" id="cd07129">
    <property type="entry name" value="ALDH_KGSADH"/>
    <property type="match status" value="1"/>
</dbReference>
<comment type="caution">
    <text evidence="3">The sequence shown here is derived from an EMBL/GenBank/DDBJ whole genome shotgun (WGS) entry which is preliminary data.</text>
</comment>
<protein>
    <submittedName>
        <fullName evidence="3">Aldehyde dehydrogenase family protein</fullName>
    </submittedName>
</protein>
<keyword evidence="1" id="KW-0560">Oxidoreductase</keyword>
<dbReference type="AlphaFoldDB" id="A0A6N8JAA1"/>
<dbReference type="EMBL" id="WRXO01000003">
    <property type="protein sequence ID" value="MVT41884.1"/>
    <property type="molecule type" value="Genomic_DNA"/>
</dbReference>
<evidence type="ECO:0000313" key="3">
    <source>
        <dbReference type="EMBL" id="MVT41884.1"/>
    </source>
</evidence>
<dbReference type="InterPro" id="IPR050740">
    <property type="entry name" value="Aldehyde_DH_Superfamily"/>
</dbReference>
<dbReference type="PANTHER" id="PTHR43353:SF3">
    <property type="entry name" value="ALDEHYDE DEHYDROGENASE-RELATED"/>
    <property type="match status" value="1"/>
</dbReference>
<dbReference type="RefSeq" id="WP_157300504.1">
    <property type="nucleotide sequence ID" value="NZ_BAAAZB010000006.1"/>
</dbReference>
<organism evidence="3 4">
    <name type="scientific">Chitinophaga oryziterrae</name>
    <dbReference type="NCBI Taxonomy" id="1031224"/>
    <lineage>
        <taxon>Bacteria</taxon>
        <taxon>Pseudomonadati</taxon>
        <taxon>Bacteroidota</taxon>
        <taxon>Chitinophagia</taxon>
        <taxon>Chitinophagales</taxon>
        <taxon>Chitinophagaceae</taxon>
        <taxon>Chitinophaga</taxon>
    </lineage>
</organism>
<gene>
    <name evidence="3" type="ORF">GO495_14940</name>
</gene>
<dbReference type="InterPro" id="IPR044151">
    <property type="entry name" value="ALDH_KGSADH"/>
</dbReference>
<dbReference type="InterPro" id="IPR016161">
    <property type="entry name" value="Ald_DH/histidinol_DH"/>
</dbReference>
<dbReference type="SUPFAM" id="SSF53720">
    <property type="entry name" value="ALDH-like"/>
    <property type="match status" value="1"/>
</dbReference>
<dbReference type="InterPro" id="IPR015590">
    <property type="entry name" value="Aldehyde_DH_dom"/>
</dbReference>
<proteinExistence type="predicted"/>
<dbReference type="InterPro" id="IPR016162">
    <property type="entry name" value="Ald_DH_N"/>
</dbReference>
<dbReference type="Gene3D" id="3.40.309.10">
    <property type="entry name" value="Aldehyde Dehydrogenase, Chain A, domain 2"/>
    <property type="match status" value="1"/>
</dbReference>
<dbReference type="GO" id="GO:0016620">
    <property type="term" value="F:oxidoreductase activity, acting on the aldehyde or oxo group of donors, NAD or NADP as acceptor"/>
    <property type="evidence" value="ECO:0007669"/>
    <property type="project" value="InterPro"/>
</dbReference>
<sequence length="480" mass="51318">MQIDTIMQQSAQAFDIYKQVKPAERAAFLETIAAEIEKQREILAETAGKETNLPAARLNGEITRTTNQLKLFAELIKEGSWVDAVIDTARPDNTPPRPDIRRMLLPVGPVVVFGASNFPFAFSTAGGDTASVLAAGATVVIKGHPAHPRTSLLVFTAMQKAIAAAGMPEHTVQHVADVALGKELVLHPLTTGVGFTGSLQGGKALMGYATERESPIPVFAEMSSINPVVFFPDALQTQAPQLAQTFAASITLGMGQFCTNPGLLIAIQSEALENFLHLLGTAIAASTPQKMLHSGIQQAYVKGRANMLAQEAVTLVSETAAPAGEEAWPALARSTGAEFLKNHALKEELFGPYSLVVTCKDKAELMAVLKSLKGQLTTTVVGTETDTAQWQDVIALQATLAGRIILNQPPTGVEVCAAMVHGGPFPATSDQRFTSVGTSAIKRWVRPVCFQNFPDHLLPDALKKDNPQGIWRTVDNQLTK</sequence>
<dbReference type="InterPro" id="IPR016163">
    <property type="entry name" value="Ald_DH_C"/>
</dbReference>
<accession>A0A6N8JAA1</accession>
<dbReference type="Pfam" id="PF00171">
    <property type="entry name" value="Aldedh"/>
    <property type="match status" value="1"/>
</dbReference>
<name>A0A6N8JAA1_9BACT</name>
<dbReference type="PANTHER" id="PTHR43353">
    <property type="entry name" value="SUCCINATE-SEMIALDEHYDE DEHYDROGENASE, MITOCHONDRIAL"/>
    <property type="match status" value="1"/>
</dbReference>
<evidence type="ECO:0000313" key="4">
    <source>
        <dbReference type="Proteomes" id="UP000468388"/>
    </source>
</evidence>
<dbReference type="Gene3D" id="3.40.605.10">
    <property type="entry name" value="Aldehyde Dehydrogenase, Chain A, domain 1"/>
    <property type="match status" value="1"/>
</dbReference>